<dbReference type="STRING" id="43335.A0A4U5MI04"/>
<evidence type="ECO:0000313" key="2">
    <source>
        <dbReference type="EMBL" id="TKR68958.1"/>
    </source>
</evidence>
<dbReference type="PANTHER" id="PTHR46168:SF15">
    <property type="entry name" value="ARMADILLO REPEAT-CONTAINING DOMAIN-CONTAINING PROTEIN"/>
    <property type="match status" value="1"/>
</dbReference>
<protein>
    <submittedName>
        <fullName evidence="2">Uncharacterized protein</fullName>
    </submittedName>
</protein>
<dbReference type="SUPFAM" id="SSF48371">
    <property type="entry name" value="ARM repeat"/>
    <property type="match status" value="1"/>
</dbReference>
<dbReference type="Gene3D" id="1.25.10.10">
    <property type="entry name" value="Leucine-rich Repeat Variant"/>
    <property type="match status" value="2"/>
</dbReference>
<proteinExistence type="predicted"/>
<dbReference type="SMART" id="SM00185">
    <property type="entry name" value="ARM"/>
    <property type="match status" value="2"/>
</dbReference>
<sequence>MKWLLLIFEPDGGAHLSWPLFASNDPILAWVWSFIYVVQMGQVKDRVIVVNQFAWLARDNDRNKKMIVEEGGIFLLLKLLKEGASVEAPIAAAIELFNIANDKHRVRLIVDALGTSMIVGVLGDSPLKVQISVANLVVRTTYLDDNAHKEVMRLNVTRPLMSNHLDLDIKVNHNLESSSHGGSHNKKERKMETLKVQFKLKVKIVERETGEMQFNCRMIIIEITAVAGSNVDLRHAAFKTNLLGAKAVLDLLLRVIQEENDPKLQIPVIRNVDIATEAAMALGKFACPENFNCSEHSKAIIEFDGVPSLTKLLRSRDQAQLQGLVLLCYLALNAGNNKALEQARTLNALEGTARFVLAQHPKLKDLIANAIHHLILYHAGATLNRQSLALLLPLLPKQLILVSVVMYIRLDSYSHLMKT</sequence>
<dbReference type="InterPro" id="IPR016024">
    <property type="entry name" value="ARM-type_fold"/>
</dbReference>
<dbReference type="InterPro" id="IPR000225">
    <property type="entry name" value="Armadillo"/>
</dbReference>
<reference evidence="2" key="1">
    <citation type="submission" date="2018-10" db="EMBL/GenBank/DDBJ databases">
        <title>Population genomic analysis revealed the cold adaptation of white poplar.</title>
        <authorList>
            <person name="Liu Y.-J."/>
        </authorList>
    </citation>
    <scope>NUCLEOTIDE SEQUENCE [LARGE SCALE GENOMIC DNA]</scope>
    <source>
        <strain evidence="2">PAL-ZL1</strain>
    </source>
</reference>
<dbReference type="InterPro" id="IPR011989">
    <property type="entry name" value="ARM-like"/>
</dbReference>
<dbReference type="EMBL" id="RCHU01001198">
    <property type="protein sequence ID" value="TKR68958.1"/>
    <property type="molecule type" value="Genomic_DNA"/>
</dbReference>
<comment type="caution">
    <text evidence="2">The sequence shown here is derived from an EMBL/GenBank/DDBJ whole genome shotgun (WGS) entry which is preliminary data.</text>
</comment>
<dbReference type="AlphaFoldDB" id="A0A4U5MI04"/>
<keyword evidence="1" id="KW-0677">Repeat</keyword>
<name>A0A4U5MI04_POPAL</name>
<organism evidence="2">
    <name type="scientific">Populus alba</name>
    <name type="common">White poplar</name>
    <dbReference type="NCBI Taxonomy" id="43335"/>
    <lineage>
        <taxon>Eukaryota</taxon>
        <taxon>Viridiplantae</taxon>
        <taxon>Streptophyta</taxon>
        <taxon>Embryophyta</taxon>
        <taxon>Tracheophyta</taxon>
        <taxon>Spermatophyta</taxon>
        <taxon>Magnoliopsida</taxon>
        <taxon>eudicotyledons</taxon>
        <taxon>Gunneridae</taxon>
        <taxon>Pentapetalae</taxon>
        <taxon>rosids</taxon>
        <taxon>fabids</taxon>
        <taxon>Malpighiales</taxon>
        <taxon>Salicaceae</taxon>
        <taxon>Saliceae</taxon>
        <taxon>Populus</taxon>
    </lineage>
</organism>
<accession>A0A4U5MI04</accession>
<dbReference type="PANTHER" id="PTHR46168">
    <property type="entry name" value="ARMADILLO REPEAT ONLY 4"/>
    <property type="match status" value="1"/>
</dbReference>
<evidence type="ECO:0000256" key="1">
    <source>
        <dbReference type="ARBA" id="ARBA00022737"/>
    </source>
</evidence>
<gene>
    <name evidence="2" type="ORF">D5086_0000308980</name>
</gene>